<dbReference type="EC" id="2.4.-.-" evidence="5"/>
<organism evidence="5 6">
    <name type="scientific">Solirubrobacter phytolaccae</name>
    <dbReference type="NCBI Taxonomy" id="1404360"/>
    <lineage>
        <taxon>Bacteria</taxon>
        <taxon>Bacillati</taxon>
        <taxon>Actinomycetota</taxon>
        <taxon>Thermoleophilia</taxon>
        <taxon>Solirubrobacterales</taxon>
        <taxon>Solirubrobacteraceae</taxon>
        <taxon>Solirubrobacter</taxon>
    </lineage>
</organism>
<dbReference type="SUPFAM" id="SSF53756">
    <property type="entry name" value="UDP-Glycosyltransferase/glycogen phosphorylase"/>
    <property type="match status" value="1"/>
</dbReference>
<dbReference type="InterPro" id="IPR001296">
    <property type="entry name" value="Glyco_trans_1"/>
</dbReference>
<dbReference type="GO" id="GO:0016757">
    <property type="term" value="F:glycosyltransferase activity"/>
    <property type="evidence" value="ECO:0007669"/>
    <property type="project" value="UniProtKB-KW"/>
</dbReference>
<dbReference type="AlphaFoldDB" id="A0A9X3NEP8"/>
<keyword evidence="2 5" id="KW-0808">Transferase</keyword>
<dbReference type="Proteomes" id="UP001147653">
    <property type="component" value="Unassembled WGS sequence"/>
</dbReference>
<dbReference type="Pfam" id="PF13439">
    <property type="entry name" value="Glyco_transf_4"/>
    <property type="match status" value="1"/>
</dbReference>
<feature type="domain" description="Glycosyltransferase subfamily 4-like N-terminal" evidence="4">
    <location>
        <begin position="12"/>
        <end position="149"/>
    </location>
</feature>
<dbReference type="PANTHER" id="PTHR12526">
    <property type="entry name" value="GLYCOSYLTRANSFERASE"/>
    <property type="match status" value="1"/>
</dbReference>
<accession>A0A9X3NEP8</accession>
<comment type="caution">
    <text evidence="5">The sequence shown here is derived from an EMBL/GenBank/DDBJ whole genome shotgun (WGS) entry which is preliminary data.</text>
</comment>
<protein>
    <submittedName>
        <fullName evidence="5">Glycosyltransferase</fullName>
        <ecNumber evidence="5">2.4.-.-</ecNumber>
    </submittedName>
</protein>
<dbReference type="InterPro" id="IPR028098">
    <property type="entry name" value="Glyco_trans_4-like_N"/>
</dbReference>
<evidence type="ECO:0000259" key="4">
    <source>
        <dbReference type="Pfam" id="PF13439"/>
    </source>
</evidence>
<evidence type="ECO:0000256" key="1">
    <source>
        <dbReference type="ARBA" id="ARBA00022676"/>
    </source>
</evidence>
<dbReference type="Pfam" id="PF00534">
    <property type="entry name" value="Glycos_transf_1"/>
    <property type="match status" value="1"/>
</dbReference>
<evidence type="ECO:0000313" key="6">
    <source>
        <dbReference type="Proteomes" id="UP001147653"/>
    </source>
</evidence>
<evidence type="ECO:0000313" key="5">
    <source>
        <dbReference type="EMBL" id="MDA0182651.1"/>
    </source>
</evidence>
<feature type="domain" description="Glycosyl transferase family 1" evidence="3">
    <location>
        <begin position="155"/>
        <end position="295"/>
    </location>
</feature>
<evidence type="ECO:0000256" key="2">
    <source>
        <dbReference type="ARBA" id="ARBA00022679"/>
    </source>
</evidence>
<dbReference type="RefSeq" id="WP_270027026.1">
    <property type="nucleotide sequence ID" value="NZ_JAPDDP010000039.1"/>
</dbReference>
<dbReference type="EMBL" id="JAPDDP010000039">
    <property type="protein sequence ID" value="MDA0182651.1"/>
    <property type="molecule type" value="Genomic_DNA"/>
</dbReference>
<evidence type="ECO:0000259" key="3">
    <source>
        <dbReference type="Pfam" id="PF00534"/>
    </source>
</evidence>
<dbReference type="Gene3D" id="3.40.50.2000">
    <property type="entry name" value="Glycogen Phosphorylase B"/>
    <property type="match status" value="2"/>
</dbReference>
<name>A0A9X3NEP8_9ACTN</name>
<proteinExistence type="predicted"/>
<gene>
    <name evidence="5" type="ORF">OJ997_20235</name>
</gene>
<keyword evidence="6" id="KW-1185">Reference proteome</keyword>
<keyword evidence="1 5" id="KW-0328">Glycosyltransferase</keyword>
<reference evidence="5" key="1">
    <citation type="submission" date="2022-10" db="EMBL/GenBank/DDBJ databases">
        <title>The WGS of Solirubrobacter phytolaccae KCTC 29190.</title>
        <authorList>
            <person name="Jiang Z."/>
        </authorList>
    </citation>
    <scope>NUCLEOTIDE SEQUENCE</scope>
    <source>
        <strain evidence="5">KCTC 29190</strain>
    </source>
</reference>
<sequence>MILFASYAGVLGGAERVLLDCVTRLERPLRVACPEGPLADELRRAGIEHAPLEDRGLSKSVSGTGGLAFELMKLKPETLVAWGAKAVMAAAIVPAKRRVAVHHDLFDAPALRGAVRATTRRADVVVAASQAIADDLRLDATILHPGVDLTAFTPTPLPDGPPKALVAGALVGWKRPDLAVEIARRMPELQITFAGEPLPGDPMPDLDAPENVTFAGRVDMQQALQEHHVLLHCADREPYGMVLVEALAAGRPVVAPAAAGPLEILDDGLYTPGDADAAIAQLEAKLADPGNPRARAEQFDVNASVARLDAVLG</sequence>